<gene>
    <name evidence="2" type="ORF">BKA19_3144</name>
</gene>
<reference evidence="2 3" key="1">
    <citation type="submission" date="2019-02" db="EMBL/GenBank/DDBJ databases">
        <title>Sequencing the genomes of 1000 actinobacteria strains.</title>
        <authorList>
            <person name="Klenk H.-P."/>
        </authorList>
    </citation>
    <scope>NUCLEOTIDE SEQUENCE [LARGE SCALE GENOMIC DNA]</scope>
    <source>
        <strain evidence="2 3">DSM 44509</strain>
    </source>
</reference>
<organism evidence="2 3">
    <name type="scientific">Blastococcus saxobsidens</name>
    <dbReference type="NCBI Taxonomy" id="138336"/>
    <lineage>
        <taxon>Bacteria</taxon>
        <taxon>Bacillati</taxon>
        <taxon>Actinomycetota</taxon>
        <taxon>Actinomycetes</taxon>
        <taxon>Geodermatophilales</taxon>
        <taxon>Geodermatophilaceae</taxon>
        <taxon>Blastococcus</taxon>
    </lineage>
</organism>
<feature type="region of interest" description="Disordered" evidence="1">
    <location>
        <begin position="20"/>
        <end position="47"/>
    </location>
</feature>
<evidence type="ECO:0000256" key="1">
    <source>
        <dbReference type="SAM" id="MobiDB-lite"/>
    </source>
</evidence>
<dbReference type="Proteomes" id="UP000292507">
    <property type="component" value="Unassembled WGS sequence"/>
</dbReference>
<name>A0A4Q7Y8U8_9ACTN</name>
<dbReference type="EMBL" id="SHKV01000001">
    <property type="protein sequence ID" value="RZU33420.1"/>
    <property type="molecule type" value="Genomic_DNA"/>
</dbReference>
<evidence type="ECO:0000313" key="2">
    <source>
        <dbReference type="EMBL" id="RZU33420.1"/>
    </source>
</evidence>
<evidence type="ECO:0008006" key="4">
    <source>
        <dbReference type="Google" id="ProtNLM"/>
    </source>
</evidence>
<evidence type="ECO:0000313" key="3">
    <source>
        <dbReference type="Proteomes" id="UP000292507"/>
    </source>
</evidence>
<sequence length="289" mass="29396">MRRPAVLVALPFALGSCATSPGAPDGERASSPSSFSTSSSSPSLPPAPGIAAEAVLLRTDEAVGGRFQVRITATGNEPFGVRAVALAVPGLAPLPPTPVTAEFVRGRVIDLPAPYGRPDCAVAPEPAAARLAVVRGDGPAEEVTVPLTGDVPARVHAQECAGEAVAAVAELAVTVLEAGEEQLTGRLALRRTGGDEPLTVGRIGRSVLVDVEAGELPARLEADAGATAVPLTFRPATCEPHVLTETKQPYVFPLEVAIGDASPVVVDLPVDDALRVALGDLVRRVCGGA</sequence>
<proteinExistence type="predicted"/>
<dbReference type="PROSITE" id="PS51257">
    <property type="entry name" value="PROKAR_LIPOPROTEIN"/>
    <property type="match status" value="1"/>
</dbReference>
<dbReference type="OrthoDB" id="3784033at2"/>
<protein>
    <recommendedName>
        <fullName evidence="4">Lipoprotein</fullName>
    </recommendedName>
</protein>
<feature type="compositionally biased region" description="Low complexity" evidence="1">
    <location>
        <begin position="30"/>
        <end position="42"/>
    </location>
</feature>
<dbReference type="RefSeq" id="WP_104526802.1">
    <property type="nucleotide sequence ID" value="NZ_POQT01000002.1"/>
</dbReference>
<accession>A0A4Q7Y8U8</accession>
<keyword evidence="3" id="KW-1185">Reference proteome</keyword>
<dbReference type="AlphaFoldDB" id="A0A4Q7Y8U8"/>
<comment type="caution">
    <text evidence="2">The sequence shown here is derived from an EMBL/GenBank/DDBJ whole genome shotgun (WGS) entry which is preliminary data.</text>
</comment>